<dbReference type="eggNOG" id="COG4770">
    <property type="taxonomic scope" value="Bacteria"/>
</dbReference>
<protein>
    <submittedName>
        <fullName evidence="3">Acetyl/propionyl-CoA carboxylase, alpha subunit</fullName>
    </submittedName>
</protein>
<dbReference type="Gene3D" id="2.40.50.100">
    <property type="match status" value="1"/>
</dbReference>
<gene>
    <name evidence="3" type="ordered locus">Desti_2253</name>
</gene>
<keyword evidence="4" id="KW-1185">Reference proteome</keyword>
<dbReference type="KEGG" id="dti:Desti_2253"/>
<dbReference type="CDD" id="cd06850">
    <property type="entry name" value="biotinyl_domain"/>
    <property type="match status" value="1"/>
</dbReference>
<dbReference type="AlphaFoldDB" id="I4C5V3"/>
<dbReference type="PANTHER" id="PTHR45266:SF3">
    <property type="entry name" value="OXALOACETATE DECARBOXYLASE ALPHA CHAIN"/>
    <property type="match status" value="1"/>
</dbReference>
<sequence length="70" mass="7472">MAEITMPMNGKVIAITTEVGEGVSEDAELVIIEAMKMELPVVATHDGTVKEIKAKVGESYNVGDVLLIIE</sequence>
<keyword evidence="1" id="KW-0092">Biotin</keyword>
<dbReference type="OrthoDB" id="9769961at2"/>
<dbReference type="RefSeq" id="WP_014810087.1">
    <property type="nucleotide sequence ID" value="NC_018025.1"/>
</dbReference>
<dbReference type="Pfam" id="PF00364">
    <property type="entry name" value="Biotin_lipoyl"/>
    <property type="match status" value="1"/>
</dbReference>
<proteinExistence type="predicted"/>
<dbReference type="PANTHER" id="PTHR45266">
    <property type="entry name" value="OXALOACETATE DECARBOXYLASE ALPHA CHAIN"/>
    <property type="match status" value="1"/>
</dbReference>
<dbReference type="InterPro" id="IPR000089">
    <property type="entry name" value="Biotin_lipoyl"/>
</dbReference>
<dbReference type="Proteomes" id="UP000006055">
    <property type="component" value="Chromosome"/>
</dbReference>
<evidence type="ECO:0000313" key="3">
    <source>
        <dbReference type="EMBL" id="AFM24944.1"/>
    </source>
</evidence>
<dbReference type="PROSITE" id="PS50968">
    <property type="entry name" value="BIOTINYL_LIPOYL"/>
    <property type="match status" value="1"/>
</dbReference>
<evidence type="ECO:0000313" key="4">
    <source>
        <dbReference type="Proteomes" id="UP000006055"/>
    </source>
</evidence>
<dbReference type="EMBL" id="CP003360">
    <property type="protein sequence ID" value="AFM24944.1"/>
    <property type="molecule type" value="Genomic_DNA"/>
</dbReference>
<dbReference type="InterPro" id="IPR011053">
    <property type="entry name" value="Single_hybrid_motif"/>
</dbReference>
<organism evidence="3 4">
    <name type="scientific">Desulfomonile tiedjei (strain ATCC 49306 / DSM 6799 / DCB-1)</name>
    <dbReference type="NCBI Taxonomy" id="706587"/>
    <lineage>
        <taxon>Bacteria</taxon>
        <taxon>Pseudomonadati</taxon>
        <taxon>Thermodesulfobacteriota</taxon>
        <taxon>Desulfomonilia</taxon>
        <taxon>Desulfomonilales</taxon>
        <taxon>Desulfomonilaceae</taxon>
        <taxon>Desulfomonile</taxon>
    </lineage>
</organism>
<dbReference type="STRING" id="706587.Desti_2253"/>
<dbReference type="SUPFAM" id="SSF51230">
    <property type="entry name" value="Single hybrid motif"/>
    <property type="match status" value="1"/>
</dbReference>
<dbReference type="InterPro" id="IPR050709">
    <property type="entry name" value="Biotin_Carboxyl_Carrier/Decarb"/>
</dbReference>
<evidence type="ECO:0000259" key="2">
    <source>
        <dbReference type="PROSITE" id="PS50968"/>
    </source>
</evidence>
<dbReference type="HOGENOM" id="CLU_016733_9_1_7"/>
<evidence type="ECO:0000256" key="1">
    <source>
        <dbReference type="ARBA" id="ARBA00023267"/>
    </source>
</evidence>
<reference evidence="4" key="1">
    <citation type="submission" date="2012-06" db="EMBL/GenBank/DDBJ databases">
        <title>Complete sequence of chromosome of Desulfomonile tiedjei DSM 6799.</title>
        <authorList>
            <person name="Lucas S."/>
            <person name="Copeland A."/>
            <person name="Lapidus A."/>
            <person name="Glavina del Rio T."/>
            <person name="Dalin E."/>
            <person name="Tice H."/>
            <person name="Bruce D."/>
            <person name="Goodwin L."/>
            <person name="Pitluck S."/>
            <person name="Peters L."/>
            <person name="Ovchinnikova G."/>
            <person name="Zeytun A."/>
            <person name="Lu M."/>
            <person name="Kyrpides N."/>
            <person name="Mavromatis K."/>
            <person name="Ivanova N."/>
            <person name="Brettin T."/>
            <person name="Detter J.C."/>
            <person name="Han C."/>
            <person name="Larimer F."/>
            <person name="Land M."/>
            <person name="Hauser L."/>
            <person name="Markowitz V."/>
            <person name="Cheng J.-F."/>
            <person name="Hugenholtz P."/>
            <person name="Woyke T."/>
            <person name="Wu D."/>
            <person name="Spring S."/>
            <person name="Schroeder M."/>
            <person name="Brambilla E."/>
            <person name="Klenk H.-P."/>
            <person name="Eisen J.A."/>
        </authorList>
    </citation>
    <scope>NUCLEOTIDE SEQUENCE [LARGE SCALE GENOMIC DNA]</scope>
    <source>
        <strain evidence="4">ATCC 49306 / DSM 6799 / DCB-1</strain>
    </source>
</reference>
<accession>I4C5V3</accession>
<feature type="domain" description="Lipoyl-binding" evidence="2">
    <location>
        <begin position="1"/>
        <end position="70"/>
    </location>
</feature>
<name>I4C5V3_DESTA</name>